<reference evidence="3 4" key="1">
    <citation type="submission" date="2018-05" db="EMBL/GenBank/DDBJ databases">
        <title>Rhodohalobacter halophilus gen. nov., sp. nov., a moderately halophilic member of the family Balneolaceae.</title>
        <authorList>
            <person name="Liu Z.-W."/>
        </authorList>
    </citation>
    <scope>NUCLEOTIDE SEQUENCE [LARGE SCALE GENOMIC DNA]</scope>
    <source>
        <strain evidence="3 4">8A47</strain>
    </source>
</reference>
<keyword evidence="2" id="KW-0732">Signal</keyword>
<evidence type="ECO:0000313" key="4">
    <source>
        <dbReference type="Proteomes" id="UP000245533"/>
    </source>
</evidence>
<feature type="signal peptide" evidence="2">
    <location>
        <begin position="1"/>
        <end position="36"/>
    </location>
</feature>
<sequence length="152" mass="16406">MYSYAVKIFGVTYRSVSKPAAFLLLAALLMPTCLHAHELAEFCSTDMAAHHSMNDSAQDSSHKGSDNNHHAPAPDEEQHCGSLAFCACSSDEAPRIDENLLIPSTVSAAMLPADPDFRLQPVTLSKNISPALSGPINGHAPPLWLLYDTYLL</sequence>
<keyword evidence="4" id="KW-1185">Reference proteome</keyword>
<dbReference type="AlphaFoldDB" id="A0A316TMN7"/>
<gene>
    <name evidence="3" type="ORF">DDZ15_11810</name>
</gene>
<dbReference type="OrthoDB" id="1525128at2"/>
<evidence type="ECO:0000313" key="3">
    <source>
        <dbReference type="EMBL" id="PWN05867.1"/>
    </source>
</evidence>
<feature type="chain" id="PRO_5016403160" evidence="2">
    <location>
        <begin position="37"/>
        <end position="152"/>
    </location>
</feature>
<dbReference type="RefSeq" id="WP_109647310.1">
    <property type="nucleotide sequence ID" value="NZ_QGGB01000008.1"/>
</dbReference>
<proteinExistence type="predicted"/>
<feature type="compositionally biased region" description="Basic and acidic residues" evidence="1">
    <location>
        <begin position="60"/>
        <end position="76"/>
    </location>
</feature>
<name>A0A316TMN7_9BACT</name>
<organism evidence="3 4">
    <name type="scientific">Rhodohalobacter mucosus</name>
    <dbReference type="NCBI Taxonomy" id="2079485"/>
    <lineage>
        <taxon>Bacteria</taxon>
        <taxon>Pseudomonadati</taxon>
        <taxon>Balneolota</taxon>
        <taxon>Balneolia</taxon>
        <taxon>Balneolales</taxon>
        <taxon>Balneolaceae</taxon>
        <taxon>Rhodohalobacter</taxon>
    </lineage>
</organism>
<evidence type="ECO:0000256" key="2">
    <source>
        <dbReference type="SAM" id="SignalP"/>
    </source>
</evidence>
<comment type="caution">
    <text evidence="3">The sequence shown here is derived from an EMBL/GenBank/DDBJ whole genome shotgun (WGS) entry which is preliminary data.</text>
</comment>
<feature type="region of interest" description="Disordered" evidence="1">
    <location>
        <begin position="53"/>
        <end position="76"/>
    </location>
</feature>
<dbReference type="Proteomes" id="UP000245533">
    <property type="component" value="Unassembled WGS sequence"/>
</dbReference>
<dbReference type="EMBL" id="QGGB01000008">
    <property type="protein sequence ID" value="PWN05867.1"/>
    <property type="molecule type" value="Genomic_DNA"/>
</dbReference>
<evidence type="ECO:0000256" key="1">
    <source>
        <dbReference type="SAM" id="MobiDB-lite"/>
    </source>
</evidence>
<accession>A0A316TMN7</accession>
<protein>
    <submittedName>
        <fullName evidence="3">Uncharacterized protein</fullName>
    </submittedName>
</protein>